<evidence type="ECO:0008006" key="3">
    <source>
        <dbReference type="Google" id="ProtNLM"/>
    </source>
</evidence>
<organism evidence="1 2">
    <name type="scientific">Roseateles chitinivorans</name>
    <dbReference type="NCBI Taxonomy" id="2917965"/>
    <lineage>
        <taxon>Bacteria</taxon>
        <taxon>Pseudomonadati</taxon>
        <taxon>Pseudomonadota</taxon>
        <taxon>Betaproteobacteria</taxon>
        <taxon>Burkholderiales</taxon>
        <taxon>Sphaerotilaceae</taxon>
        <taxon>Roseateles</taxon>
    </lineage>
</organism>
<dbReference type="AlphaFoldDB" id="A0A2G9CCE7"/>
<dbReference type="InterPro" id="IPR035093">
    <property type="entry name" value="RelE/ParE_toxin_dom_sf"/>
</dbReference>
<dbReference type="SUPFAM" id="SSF143011">
    <property type="entry name" value="RelE-like"/>
    <property type="match status" value="1"/>
</dbReference>
<proteinExistence type="predicted"/>
<reference evidence="1 2" key="1">
    <citation type="submission" date="2017-11" db="EMBL/GenBank/DDBJ databases">
        <title>Draft genome sequence of Mitsuaria sp. HWN-4.</title>
        <authorList>
            <person name="Gundlapally S.R."/>
        </authorList>
    </citation>
    <scope>NUCLEOTIDE SEQUENCE [LARGE SCALE GENOMIC DNA]</scope>
    <source>
        <strain evidence="1 2">HWN-4</strain>
    </source>
</reference>
<sequence length="100" mass="11518">MITVQSTRTFDKWLRRLKDLEAKHRINARISRLMYGYPGDEKAIGHGVRELRIHVGPGYRLYYVKRGDRLILLLCGGDKSSQESDIRNAIELAKGEFQDG</sequence>
<dbReference type="Pfam" id="PF05973">
    <property type="entry name" value="Gp49"/>
    <property type="match status" value="1"/>
</dbReference>
<dbReference type="RefSeq" id="WP_099860600.1">
    <property type="nucleotide sequence ID" value="NZ_PEOG01000013.1"/>
</dbReference>
<keyword evidence="2" id="KW-1185">Reference proteome</keyword>
<dbReference type="InterPro" id="IPR009241">
    <property type="entry name" value="HigB-like"/>
</dbReference>
<dbReference type="InterPro" id="IPR014056">
    <property type="entry name" value="TypeIITA-like_toxin_pred"/>
</dbReference>
<protein>
    <recommendedName>
        <fullName evidence="3">Type II toxin-antitoxin system RelE/ParE family toxin</fullName>
    </recommendedName>
</protein>
<comment type="caution">
    <text evidence="1">The sequence shown here is derived from an EMBL/GenBank/DDBJ whole genome shotgun (WGS) entry which is preliminary data.</text>
</comment>
<dbReference type="OrthoDB" id="9800258at2"/>
<evidence type="ECO:0000313" key="1">
    <source>
        <dbReference type="EMBL" id="PIM54083.1"/>
    </source>
</evidence>
<evidence type="ECO:0000313" key="2">
    <source>
        <dbReference type="Proteomes" id="UP000231501"/>
    </source>
</evidence>
<name>A0A2G9CCE7_9BURK</name>
<dbReference type="PANTHER" id="PTHR41791">
    <property type="entry name" value="SSL7039 PROTEIN"/>
    <property type="match status" value="1"/>
</dbReference>
<dbReference type="NCBIfam" id="TIGR02683">
    <property type="entry name" value="upstrm_HI1419"/>
    <property type="match status" value="1"/>
</dbReference>
<gene>
    <name evidence="1" type="ORF">CS062_06330</name>
</gene>
<dbReference type="PIRSF" id="PIRSF028744">
    <property type="entry name" value="Addict_mod_HI1419"/>
    <property type="match status" value="1"/>
</dbReference>
<dbReference type="PANTHER" id="PTHR41791:SF1">
    <property type="entry name" value="SSL7039 PROTEIN"/>
    <property type="match status" value="1"/>
</dbReference>
<dbReference type="Proteomes" id="UP000231501">
    <property type="component" value="Unassembled WGS sequence"/>
</dbReference>
<dbReference type="EMBL" id="PEOG01000013">
    <property type="protein sequence ID" value="PIM54083.1"/>
    <property type="molecule type" value="Genomic_DNA"/>
</dbReference>
<accession>A0A2G9CCE7</accession>